<sequence length="137" mass="15323">MTETTLPNPVPPITPDTTEFWEATKRGELLLQRCTSCQSVIWYPRMMCPECSGTSLEWFTGSGKGEIYSWTKTRKGLGDYAKAGPFILAYVQLEEGPKVMTNIVDWTDEDLVIGKPVEVAFTPTEDGTALPRFRPAK</sequence>
<dbReference type="EMBL" id="PVUE01000005">
    <property type="protein sequence ID" value="PRZ42410.1"/>
    <property type="molecule type" value="Genomic_DNA"/>
</dbReference>
<dbReference type="RefSeq" id="WP_106348455.1">
    <property type="nucleotide sequence ID" value="NZ_PVUE01000005.1"/>
</dbReference>
<protein>
    <recommendedName>
        <fullName evidence="5">OB-fold protein</fullName>
    </recommendedName>
</protein>
<accession>A0A2T1A1C5</accession>
<dbReference type="InterPro" id="IPR052513">
    <property type="entry name" value="Thioester_dehydratase-like"/>
</dbReference>
<dbReference type="Gene3D" id="6.10.30.10">
    <property type="match status" value="1"/>
</dbReference>
<dbReference type="Pfam" id="PF01796">
    <property type="entry name" value="OB_ChsH2_C"/>
    <property type="match status" value="1"/>
</dbReference>
<evidence type="ECO:0000259" key="2">
    <source>
        <dbReference type="Pfam" id="PF12172"/>
    </source>
</evidence>
<dbReference type="Pfam" id="PF12172">
    <property type="entry name" value="zf-ChsH2"/>
    <property type="match status" value="1"/>
</dbReference>
<feature type="domain" description="ChsH2 rubredoxin-like zinc ribbon" evidence="2">
    <location>
        <begin position="21"/>
        <end position="57"/>
    </location>
</feature>
<dbReference type="OrthoDB" id="7470921at2"/>
<evidence type="ECO:0008006" key="5">
    <source>
        <dbReference type="Google" id="ProtNLM"/>
    </source>
</evidence>
<feature type="domain" description="ChsH2 C-terminal OB-fold" evidence="1">
    <location>
        <begin position="62"/>
        <end position="121"/>
    </location>
</feature>
<keyword evidence="4" id="KW-1185">Reference proteome</keyword>
<dbReference type="InterPro" id="IPR022002">
    <property type="entry name" value="ChsH2_Znr"/>
</dbReference>
<gene>
    <name evidence="3" type="ORF">CLV47_10528</name>
</gene>
<reference evidence="3 4" key="1">
    <citation type="submission" date="2018-03" db="EMBL/GenBank/DDBJ databases">
        <title>Genomic Encyclopedia of Archaeal and Bacterial Type Strains, Phase II (KMG-II): from individual species to whole genera.</title>
        <authorList>
            <person name="Goeker M."/>
        </authorList>
    </citation>
    <scope>NUCLEOTIDE SEQUENCE [LARGE SCALE GENOMIC DNA]</scope>
    <source>
        <strain evidence="3 4">DSM 100065</strain>
    </source>
</reference>
<proteinExistence type="predicted"/>
<dbReference type="SUPFAM" id="SSF50249">
    <property type="entry name" value="Nucleic acid-binding proteins"/>
    <property type="match status" value="1"/>
</dbReference>
<dbReference type="PANTHER" id="PTHR34075:SF5">
    <property type="entry name" value="BLR3430 PROTEIN"/>
    <property type="match status" value="1"/>
</dbReference>
<dbReference type="InterPro" id="IPR012340">
    <property type="entry name" value="NA-bd_OB-fold"/>
</dbReference>
<organism evidence="3 4">
    <name type="scientific">Antricoccus suffuscus</name>
    <dbReference type="NCBI Taxonomy" id="1629062"/>
    <lineage>
        <taxon>Bacteria</taxon>
        <taxon>Bacillati</taxon>
        <taxon>Actinomycetota</taxon>
        <taxon>Actinomycetes</taxon>
        <taxon>Geodermatophilales</taxon>
        <taxon>Antricoccaceae</taxon>
        <taxon>Antricoccus</taxon>
    </lineage>
</organism>
<evidence type="ECO:0000259" key="1">
    <source>
        <dbReference type="Pfam" id="PF01796"/>
    </source>
</evidence>
<evidence type="ECO:0000313" key="3">
    <source>
        <dbReference type="EMBL" id="PRZ42410.1"/>
    </source>
</evidence>
<dbReference type="InterPro" id="IPR002878">
    <property type="entry name" value="ChsH2_C"/>
</dbReference>
<dbReference type="AlphaFoldDB" id="A0A2T1A1C5"/>
<comment type="caution">
    <text evidence="3">The sequence shown here is derived from an EMBL/GenBank/DDBJ whole genome shotgun (WGS) entry which is preliminary data.</text>
</comment>
<dbReference type="Proteomes" id="UP000237752">
    <property type="component" value="Unassembled WGS sequence"/>
</dbReference>
<dbReference type="PANTHER" id="PTHR34075">
    <property type="entry name" value="BLR3430 PROTEIN"/>
    <property type="match status" value="1"/>
</dbReference>
<evidence type="ECO:0000313" key="4">
    <source>
        <dbReference type="Proteomes" id="UP000237752"/>
    </source>
</evidence>
<name>A0A2T1A1C5_9ACTN</name>